<evidence type="ECO:0000256" key="2">
    <source>
        <dbReference type="ARBA" id="ARBA00022649"/>
    </source>
</evidence>
<dbReference type="RefSeq" id="WP_245857990.1">
    <property type="nucleotide sequence ID" value="NZ_PGEZ01000002.1"/>
</dbReference>
<sequence>MRSDAANQKFPGSCTSAARARAKALRHRRRAINALVRDAGGRHVRVFGSVATGVDRDDSDIDLLFTMTKPMSLMALGRLEQKISDLVGVRVDLVPDSAVRPEFRDRIEAEAVPL</sequence>
<organism evidence="11 12">
    <name type="scientific">Mumia flava</name>
    <dbReference type="NCBI Taxonomy" id="1348852"/>
    <lineage>
        <taxon>Bacteria</taxon>
        <taxon>Bacillati</taxon>
        <taxon>Actinomycetota</taxon>
        <taxon>Actinomycetes</taxon>
        <taxon>Propionibacteriales</taxon>
        <taxon>Nocardioidaceae</taxon>
        <taxon>Mumia</taxon>
    </lineage>
</organism>
<evidence type="ECO:0000256" key="7">
    <source>
        <dbReference type="ARBA" id="ARBA00022840"/>
    </source>
</evidence>
<keyword evidence="3" id="KW-0808">Transferase</keyword>
<dbReference type="AlphaFoldDB" id="A0A2M9B8H2"/>
<evidence type="ECO:0000256" key="5">
    <source>
        <dbReference type="ARBA" id="ARBA00022723"/>
    </source>
</evidence>
<dbReference type="CDD" id="cd05403">
    <property type="entry name" value="NT_KNTase_like"/>
    <property type="match status" value="1"/>
</dbReference>
<evidence type="ECO:0000256" key="1">
    <source>
        <dbReference type="ARBA" id="ARBA00001946"/>
    </source>
</evidence>
<keyword evidence="7" id="KW-0067">ATP-binding</keyword>
<dbReference type="PANTHER" id="PTHR33571:SF12">
    <property type="entry name" value="BSL3053 PROTEIN"/>
    <property type="match status" value="1"/>
</dbReference>
<keyword evidence="8" id="KW-0460">Magnesium</keyword>
<keyword evidence="6" id="KW-0547">Nucleotide-binding</keyword>
<dbReference type="Gene3D" id="3.30.460.10">
    <property type="entry name" value="Beta Polymerase, domain 2"/>
    <property type="match status" value="1"/>
</dbReference>
<protein>
    <recommendedName>
        <fullName evidence="10">Polymerase nucleotidyl transferase domain-containing protein</fullName>
    </recommendedName>
</protein>
<keyword evidence="4" id="KW-0548">Nucleotidyltransferase</keyword>
<dbReference type="GO" id="GO:0005524">
    <property type="term" value="F:ATP binding"/>
    <property type="evidence" value="ECO:0007669"/>
    <property type="project" value="UniProtKB-KW"/>
</dbReference>
<evidence type="ECO:0000259" key="10">
    <source>
        <dbReference type="Pfam" id="PF01909"/>
    </source>
</evidence>
<dbReference type="InterPro" id="IPR002934">
    <property type="entry name" value="Polymerase_NTP_transf_dom"/>
</dbReference>
<evidence type="ECO:0000313" key="12">
    <source>
        <dbReference type="Proteomes" id="UP000230842"/>
    </source>
</evidence>
<name>A0A2M9B8H2_9ACTN</name>
<feature type="domain" description="Polymerase nucleotidyl transferase" evidence="10">
    <location>
        <begin position="30"/>
        <end position="111"/>
    </location>
</feature>
<comment type="cofactor">
    <cofactor evidence="1">
        <name>Mg(2+)</name>
        <dbReference type="ChEBI" id="CHEBI:18420"/>
    </cofactor>
</comment>
<dbReference type="SUPFAM" id="SSF81301">
    <property type="entry name" value="Nucleotidyltransferase"/>
    <property type="match status" value="1"/>
</dbReference>
<keyword evidence="2" id="KW-1277">Toxin-antitoxin system</keyword>
<keyword evidence="5" id="KW-0479">Metal-binding</keyword>
<dbReference type="Pfam" id="PF01909">
    <property type="entry name" value="NTP_transf_2"/>
    <property type="match status" value="1"/>
</dbReference>
<proteinExistence type="inferred from homology"/>
<reference evidence="11 12" key="1">
    <citation type="submission" date="2017-11" db="EMBL/GenBank/DDBJ databases">
        <title>Genomic Encyclopedia of Archaeal and Bacterial Type Strains, Phase II (KMG-II): From Individual Species to Whole Genera.</title>
        <authorList>
            <person name="Goeker M."/>
        </authorList>
    </citation>
    <scope>NUCLEOTIDE SEQUENCE [LARGE SCALE GENOMIC DNA]</scope>
    <source>
        <strain evidence="11 12">DSM 27763</strain>
    </source>
</reference>
<dbReference type="Proteomes" id="UP000230842">
    <property type="component" value="Unassembled WGS sequence"/>
</dbReference>
<dbReference type="EMBL" id="PGEZ01000002">
    <property type="protein sequence ID" value="PJJ54246.1"/>
    <property type="molecule type" value="Genomic_DNA"/>
</dbReference>
<dbReference type="GO" id="GO:0016779">
    <property type="term" value="F:nucleotidyltransferase activity"/>
    <property type="evidence" value="ECO:0007669"/>
    <property type="project" value="UniProtKB-KW"/>
</dbReference>
<dbReference type="InterPro" id="IPR052038">
    <property type="entry name" value="Type-VII_TA_antitoxin"/>
</dbReference>
<evidence type="ECO:0000256" key="6">
    <source>
        <dbReference type="ARBA" id="ARBA00022741"/>
    </source>
</evidence>
<dbReference type="PANTHER" id="PTHR33571">
    <property type="entry name" value="SSL8005 PROTEIN"/>
    <property type="match status" value="1"/>
</dbReference>
<evidence type="ECO:0000256" key="8">
    <source>
        <dbReference type="ARBA" id="ARBA00022842"/>
    </source>
</evidence>
<evidence type="ECO:0000256" key="3">
    <source>
        <dbReference type="ARBA" id="ARBA00022679"/>
    </source>
</evidence>
<comment type="caution">
    <text evidence="11">The sequence shown here is derived from an EMBL/GenBank/DDBJ whole genome shotgun (WGS) entry which is preliminary data.</text>
</comment>
<dbReference type="InterPro" id="IPR043519">
    <property type="entry name" value="NT_sf"/>
</dbReference>
<dbReference type="GO" id="GO:0046872">
    <property type="term" value="F:metal ion binding"/>
    <property type="evidence" value="ECO:0007669"/>
    <property type="project" value="UniProtKB-KW"/>
</dbReference>
<comment type="similarity">
    <text evidence="9">Belongs to the MntA antitoxin family.</text>
</comment>
<gene>
    <name evidence="11" type="ORF">CLV56_3754</name>
</gene>
<evidence type="ECO:0000313" key="11">
    <source>
        <dbReference type="EMBL" id="PJJ54246.1"/>
    </source>
</evidence>
<accession>A0A2M9B8H2</accession>
<evidence type="ECO:0000256" key="9">
    <source>
        <dbReference type="ARBA" id="ARBA00038276"/>
    </source>
</evidence>
<evidence type="ECO:0000256" key="4">
    <source>
        <dbReference type="ARBA" id="ARBA00022695"/>
    </source>
</evidence>
<keyword evidence="12" id="KW-1185">Reference proteome</keyword>